<gene>
    <name evidence="1" type="ORF">SKAU_G00021140</name>
</gene>
<sequence>MALVHSFPCLKDNTGSGYHGALGEYGPHTPGRNHKPATGFLEECFKKREKTYEKSEQTSSSGARGEPQILCTRLPQVPPHMIGYLQSRREPQDYLFDE</sequence>
<evidence type="ECO:0000313" key="1">
    <source>
        <dbReference type="EMBL" id="KAJ8381336.1"/>
    </source>
</evidence>
<proteinExistence type="predicted"/>
<protein>
    <submittedName>
        <fullName evidence="1">Uncharacterized protein</fullName>
    </submittedName>
</protein>
<comment type="caution">
    <text evidence="1">The sequence shown here is derived from an EMBL/GenBank/DDBJ whole genome shotgun (WGS) entry which is preliminary data.</text>
</comment>
<dbReference type="Proteomes" id="UP001152622">
    <property type="component" value="Chromosome 1"/>
</dbReference>
<dbReference type="AlphaFoldDB" id="A0A9Q1GD34"/>
<organism evidence="1 2">
    <name type="scientific">Synaphobranchus kaupii</name>
    <name type="common">Kaup's arrowtooth eel</name>
    <dbReference type="NCBI Taxonomy" id="118154"/>
    <lineage>
        <taxon>Eukaryota</taxon>
        <taxon>Metazoa</taxon>
        <taxon>Chordata</taxon>
        <taxon>Craniata</taxon>
        <taxon>Vertebrata</taxon>
        <taxon>Euteleostomi</taxon>
        <taxon>Actinopterygii</taxon>
        <taxon>Neopterygii</taxon>
        <taxon>Teleostei</taxon>
        <taxon>Anguilliformes</taxon>
        <taxon>Synaphobranchidae</taxon>
        <taxon>Synaphobranchus</taxon>
    </lineage>
</organism>
<dbReference type="EMBL" id="JAINUF010000001">
    <property type="protein sequence ID" value="KAJ8381336.1"/>
    <property type="molecule type" value="Genomic_DNA"/>
</dbReference>
<evidence type="ECO:0000313" key="2">
    <source>
        <dbReference type="Proteomes" id="UP001152622"/>
    </source>
</evidence>
<dbReference type="OrthoDB" id="10066002at2759"/>
<accession>A0A9Q1GD34</accession>
<reference evidence="1" key="1">
    <citation type="journal article" date="2023" name="Science">
        <title>Genome structures resolve the early diversification of teleost fishes.</title>
        <authorList>
            <person name="Parey E."/>
            <person name="Louis A."/>
            <person name="Montfort J."/>
            <person name="Bouchez O."/>
            <person name="Roques C."/>
            <person name="Iampietro C."/>
            <person name="Lluch J."/>
            <person name="Castinel A."/>
            <person name="Donnadieu C."/>
            <person name="Desvignes T."/>
            <person name="Floi Bucao C."/>
            <person name="Jouanno E."/>
            <person name="Wen M."/>
            <person name="Mejri S."/>
            <person name="Dirks R."/>
            <person name="Jansen H."/>
            <person name="Henkel C."/>
            <person name="Chen W.J."/>
            <person name="Zahm M."/>
            <person name="Cabau C."/>
            <person name="Klopp C."/>
            <person name="Thompson A.W."/>
            <person name="Robinson-Rechavi M."/>
            <person name="Braasch I."/>
            <person name="Lecointre G."/>
            <person name="Bobe J."/>
            <person name="Postlethwait J.H."/>
            <person name="Berthelot C."/>
            <person name="Roest Crollius H."/>
            <person name="Guiguen Y."/>
        </authorList>
    </citation>
    <scope>NUCLEOTIDE SEQUENCE</scope>
    <source>
        <strain evidence="1">WJC10195</strain>
    </source>
</reference>
<keyword evidence="2" id="KW-1185">Reference proteome</keyword>
<name>A0A9Q1GD34_SYNKA</name>